<evidence type="ECO:0000256" key="1">
    <source>
        <dbReference type="SAM" id="SignalP"/>
    </source>
</evidence>
<dbReference type="RefSeq" id="WP_194700107.1">
    <property type="nucleotide sequence ID" value="NZ_JADKNH010000001.1"/>
</dbReference>
<name>A0ABR9ZN40_9FIRM</name>
<dbReference type="EMBL" id="JADKNH010000001">
    <property type="protein sequence ID" value="MBF4691877.1"/>
    <property type="molecule type" value="Genomic_DNA"/>
</dbReference>
<keyword evidence="1" id="KW-0732">Signal</keyword>
<gene>
    <name evidence="2" type="ORF">ISU02_02040</name>
</gene>
<accession>A0ABR9ZN40</accession>
<organism evidence="2 3">
    <name type="scientific">Fusibacter ferrireducens</name>
    <dbReference type="NCBI Taxonomy" id="2785058"/>
    <lineage>
        <taxon>Bacteria</taxon>
        <taxon>Bacillati</taxon>
        <taxon>Bacillota</taxon>
        <taxon>Clostridia</taxon>
        <taxon>Eubacteriales</taxon>
        <taxon>Eubacteriales Family XII. Incertae Sedis</taxon>
        <taxon>Fusibacter</taxon>
    </lineage>
</organism>
<evidence type="ECO:0000313" key="3">
    <source>
        <dbReference type="Proteomes" id="UP000614200"/>
    </source>
</evidence>
<proteinExistence type="predicted"/>
<comment type="caution">
    <text evidence="2">The sequence shown here is derived from an EMBL/GenBank/DDBJ whole genome shotgun (WGS) entry which is preliminary data.</text>
</comment>
<feature type="chain" id="PRO_5046344988" evidence="1">
    <location>
        <begin position="29"/>
        <end position="137"/>
    </location>
</feature>
<dbReference type="Proteomes" id="UP000614200">
    <property type="component" value="Unassembled WGS sequence"/>
</dbReference>
<sequence length="137" mass="15271">MTKLLHKKISMLLICSLILVFSMAPTFADTLDNIWIVGDTFTQNNTLQSGQAISYTLNFKTEGTYRVTVSASGHIFTIFCDPSDSSMYYPIETLPNTTSSFDVEISDDTLKEYIVTCLCVDSSTDPTDLNLTIEKIE</sequence>
<feature type="signal peptide" evidence="1">
    <location>
        <begin position="1"/>
        <end position="28"/>
    </location>
</feature>
<evidence type="ECO:0000313" key="2">
    <source>
        <dbReference type="EMBL" id="MBF4691877.1"/>
    </source>
</evidence>
<protein>
    <submittedName>
        <fullName evidence="2">Uncharacterized protein</fullName>
    </submittedName>
</protein>
<reference evidence="2 3" key="1">
    <citation type="submission" date="2020-11" db="EMBL/GenBank/DDBJ databases">
        <title>Fusibacter basophilias sp. nov.</title>
        <authorList>
            <person name="Qiu D."/>
        </authorList>
    </citation>
    <scope>NUCLEOTIDE SEQUENCE [LARGE SCALE GENOMIC DNA]</scope>
    <source>
        <strain evidence="2 3">Q10-2</strain>
    </source>
</reference>
<keyword evidence="3" id="KW-1185">Reference proteome</keyword>